<dbReference type="Pfam" id="PF06723">
    <property type="entry name" value="MreB_Mbl"/>
    <property type="match status" value="1"/>
</dbReference>
<proteinExistence type="predicted"/>
<keyword evidence="2" id="KW-1185">Reference proteome</keyword>
<name>A0A1C4USM5_9ACTN</name>
<dbReference type="SUPFAM" id="SSF53067">
    <property type="entry name" value="Actin-like ATPase domain"/>
    <property type="match status" value="1"/>
</dbReference>
<dbReference type="EMBL" id="FMCS01000001">
    <property type="protein sequence ID" value="SCE74651.1"/>
    <property type="molecule type" value="Genomic_DNA"/>
</dbReference>
<accession>A0A1C4USM5</accession>
<protein>
    <submittedName>
        <fullName evidence="1">Rod shape-determining protein MreB</fullName>
    </submittedName>
</protein>
<dbReference type="InterPro" id="IPR056546">
    <property type="entry name" value="MreB_MamK-like"/>
</dbReference>
<dbReference type="RefSeq" id="WP_091259359.1">
    <property type="nucleotide sequence ID" value="NZ_FMCS01000001.1"/>
</dbReference>
<dbReference type="AlphaFoldDB" id="A0A1C4USM5"/>
<reference evidence="2" key="1">
    <citation type="submission" date="2016-06" db="EMBL/GenBank/DDBJ databases">
        <authorList>
            <person name="Varghese N."/>
            <person name="Submissions Spin"/>
        </authorList>
    </citation>
    <scope>NUCLEOTIDE SEQUENCE [LARGE SCALE GENOMIC DNA]</scope>
    <source>
        <strain evidence="2">DSM 45246</strain>
    </source>
</reference>
<gene>
    <name evidence="1" type="ORF">GA0070214_101972</name>
</gene>
<dbReference type="InterPro" id="IPR043129">
    <property type="entry name" value="ATPase_NBD"/>
</dbReference>
<sequence>MSGDVTSAHPSARTGILVGRSHTTRPVVAVGPEPLAVDLGSAQLRIWLGSGGVLSVPVGQDLRAPVVRRGRVVDGPGCATELRRLLRDHRTPVPVGALVVACRPVHATPADQEATRRVLNAVLAPSRLLFVDSVRAGAIGAGAAAGTLLLADIGAQLTEVALLEQGRVVAARRAEVGTRDLNHAITAAMLADTTTRLVRELRQEPAVRPLVRTALARGLVVVGDGATRPDLTARLVAALGATVHRAASPRTAAVTGAGMAAVAATRHPAGD</sequence>
<evidence type="ECO:0000313" key="1">
    <source>
        <dbReference type="EMBL" id="SCE74651.1"/>
    </source>
</evidence>
<evidence type="ECO:0000313" key="2">
    <source>
        <dbReference type="Proteomes" id="UP000199629"/>
    </source>
</evidence>
<dbReference type="Gene3D" id="3.30.420.40">
    <property type="match status" value="1"/>
</dbReference>
<organism evidence="1 2">
    <name type="scientific">Micromonospora chaiyaphumensis</name>
    <dbReference type="NCBI Taxonomy" id="307119"/>
    <lineage>
        <taxon>Bacteria</taxon>
        <taxon>Bacillati</taxon>
        <taxon>Actinomycetota</taxon>
        <taxon>Actinomycetes</taxon>
        <taxon>Micromonosporales</taxon>
        <taxon>Micromonosporaceae</taxon>
        <taxon>Micromonospora</taxon>
    </lineage>
</organism>
<dbReference type="Proteomes" id="UP000199629">
    <property type="component" value="Unassembled WGS sequence"/>
</dbReference>